<dbReference type="AlphaFoldDB" id="A0A4R4EEL1"/>
<dbReference type="Proteomes" id="UP000295418">
    <property type="component" value="Unassembled WGS sequence"/>
</dbReference>
<comment type="caution">
    <text evidence="3">The sequence shown here is derived from an EMBL/GenBank/DDBJ whole genome shotgun (WGS) entry which is preliminary data.</text>
</comment>
<evidence type="ECO:0000259" key="1">
    <source>
        <dbReference type="Pfam" id="PF11258"/>
    </source>
</evidence>
<dbReference type="PROSITE" id="PS51257">
    <property type="entry name" value="PROKAR_LIPOPROTEIN"/>
    <property type="match status" value="1"/>
</dbReference>
<accession>A0A4R4EEL1</accession>
<dbReference type="InterPro" id="IPR021416">
    <property type="entry name" value="DUF3048_N"/>
</dbReference>
<keyword evidence="4" id="KW-1185">Reference proteome</keyword>
<proteinExistence type="predicted"/>
<organism evidence="3 4">
    <name type="scientific">Paenibacillus albiflavus</name>
    <dbReference type="NCBI Taxonomy" id="2545760"/>
    <lineage>
        <taxon>Bacteria</taxon>
        <taxon>Bacillati</taxon>
        <taxon>Bacillota</taxon>
        <taxon>Bacilli</taxon>
        <taxon>Bacillales</taxon>
        <taxon>Paenibacillaceae</taxon>
        <taxon>Paenibacillus</taxon>
    </lineage>
</organism>
<feature type="domain" description="DUF3048" evidence="2">
    <location>
        <begin position="238"/>
        <end position="345"/>
    </location>
</feature>
<protein>
    <submittedName>
        <fullName evidence="3">DUF3048 domain-containing protein</fullName>
    </submittedName>
</protein>
<dbReference type="Pfam" id="PF11258">
    <property type="entry name" value="DUF3048"/>
    <property type="match status" value="1"/>
</dbReference>
<sequence>MKCTKTDDLKRSSNWYKFGMLTGALLLATVAGCSKYSSEDVVLTPTPTITAGPAPTLEPTPTPAPFRMPLTGLPATELMQTRPVLITVENSPPARPQSGLNHADIVYEVLAEGEITRFLAIYQSQSVETIGPVRSMRPYFVQIGDGYDAVLVHAGWSPDAMAMMQQKKSNHLDQVYGDDQFYWRSNERKAPHNLYTSTAKIQEGVVKRKFRQDWNVQSLNFASENTKMFLDQSGQSVEIPYLMGYTVSYEYDVTNRLYKRSMLGKPHLDKETSEQLTTKNLLIIEANHKVLDNEGRRDVDVLGPGKGIILQEGRAQNITWERHDGIIRAYLNGKEIPLLPGNTWVQIVPTGTKVKIE</sequence>
<dbReference type="InterPro" id="IPR035328">
    <property type="entry name" value="DUF3048_C"/>
</dbReference>
<dbReference type="InterPro" id="IPR023158">
    <property type="entry name" value="YerB-like_sf"/>
</dbReference>
<dbReference type="SUPFAM" id="SSF159774">
    <property type="entry name" value="YerB-like"/>
    <property type="match status" value="1"/>
</dbReference>
<dbReference type="OrthoDB" id="9779102at2"/>
<reference evidence="3 4" key="1">
    <citation type="submission" date="2019-03" db="EMBL/GenBank/DDBJ databases">
        <authorList>
            <person name="Kim M.K.M."/>
        </authorList>
    </citation>
    <scope>NUCLEOTIDE SEQUENCE [LARGE SCALE GENOMIC DNA]</scope>
    <source>
        <strain evidence="3 4">18JY21-1</strain>
    </source>
</reference>
<gene>
    <name evidence="3" type="ORF">E0485_08125</name>
</gene>
<dbReference type="Pfam" id="PF17479">
    <property type="entry name" value="DUF3048_C"/>
    <property type="match status" value="1"/>
</dbReference>
<dbReference type="Gene3D" id="3.50.90.10">
    <property type="entry name" value="YerB-like"/>
    <property type="match status" value="1"/>
</dbReference>
<dbReference type="RefSeq" id="WP_132417493.1">
    <property type="nucleotide sequence ID" value="NZ_SKFG01000005.1"/>
</dbReference>
<evidence type="ECO:0000259" key="2">
    <source>
        <dbReference type="Pfam" id="PF17479"/>
    </source>
</evidence>
<dbReference type="EMBL" id="SKFG01000005">
    <property type="protein sequence ID" value="TCZ78456.1"/>
    <property type="molecule type" value="Genomic_DNA"/>
</dbReference>
<feature type="domain" description="DUF3048" evidence="1">
    <location>
        <begin position="70"/>
        <end position="210"/>
    </location>
</feature>
<name>A0A4R4EEL1_9BACL</name>
<evidence type="ECO:0000313" key="4">
    <source>
        <dbReference type="Proteomes" id="UP000295418"/>
    </source>
</evidence>
<evidence type="ECO:0000313" key="3">
    <source>
        <dbReference type="EMBL" id="TCZ78456.1"/>
    </source>
</evidence>